<evidence type="ECO:0000259" key="6">
    <source>
        <dbReference type="PROSITE" id="PS50111"/>
    </source>
</evidence>
<keyword evidence="5" id="KW-1133">Transmembrane helix</keyword>
<dbReference type="SUPFAM" id="SSF58104">
    <property type="entry name" value="Methyl-accepting chemotaxis protein (MCP) signaling domain"/>
    <property type="match status" value="1"/>
</dbReference>
<dbReference type="PROSITE" id="PS50885">
    <property type="entry name" value="HAMP"/>
    <property type="match status" value="2"/>
</dbReference>
<gene>
    <name evidence="8" type="ORF">SAMN06265370_13813</name>
</gene>
<dbReference type="InterPro" id="IPR007891">
    <property type="entry name" value="CHASE3"/>
</dbReference>
<proteinExistence type="inferred from homology"/>
<dbReference type="SMART" id="SM00283">
    <property type="entry name" value="MA"/>
    <property type="match status" value="1"/>
</dbReference>
<name>A0A238ZRJ9_9RHOB</name>
<comment type="similarity">
    <text evidence="3">Belongs to the methyl-accepting chemotaxis (MCP) protein family.</text>
</comment>
<feature type="domain" description="HAMP" evidence="7">
    <location>
        <begin position="448"/>
        <end position="500"/>
    </location>
</feature>
<dbReference type="PANTHER" id="PTHR43531:SF11">
    <property type="entry name" value="METHYL-ACCEPTING CHEMOTAXIS PROTEIN 3"/>
    <property type="match status" value="1"/>
</dbReference>
<dbReference type="GO" id="GO:0006935">
    <property type="term" value="P:chemotaxis"/>
    <property type="evidence" value="ECO:0007669"/>
    <property type="project" value="UniProtKB-KW"/>
</dbReference>
<feature type="transmembrane region" description="Helical" evidence="5">
    <location>
        <begin position="21"/>
        <end position="41"/>
    </location>
</feature>
<dbReference type="Pfam" id="PF00015">
    <property type="entry name" value="MCPsignal"/>
    <property type="match status" value="1"/>
</dbReference>
<dbReference type="GO" id="GO:0016020">
    <property type="term" value="C:membrane"/>
    <property type="evidence" value="ECO:0007669"/>
    <property type="project" value="UniProtKB-SubCell"/>
</dbReference>
<dbReference type="FunFam" id="1.10.287.950:FF:000001">
    <property type="entry name" value="Methyl-accepting chemotaxis sensory transducer"/>
    <property type="match status" value="1"/>
</dbReference>
<dbReference type="EMBL" id="FZNN01000038">
    <property type="protein sequence ID" value="SNR85819.1"/>
    <property type="molecule type" value="Genomic_DNA"/>
</dbReference>
<feature type="domain" description="Methyl-accepting transducer" evidence="6">
    <location>
        <begin position="505"/>
        <end position="734"/>
    </location>
</feature>
<dbReference type="Gene3D" id="6.10.340.10">
    <property type="match status" value="1"/>
</dbReference>
<evidence type="ECO:0000256" key="5">
    <source>
        <dbReference type="SAM" id="Phobius"/>
    </source>
</evidence>
<evidence type="ECO:0000259" key="7">
    <source>
        <dbReference type="PROSITE" id="PS50885"/>
    </source>
</evidence>
<reference evidence="8 9" key="1">
    <citation type="submission" date="2017-06" db="EMBL/GenBank/DDBJ databases">
        <authorList>
            <person name="Kim H.J."/>
            <person name="Triplett B.A."/>
        </authorList>
    </citation>
    <scope>NUCLEOTIDE SEQUENCE [LARGE SCALE GENOMIC DNA]</scope>
    <source>
        <strain evidence="8 9">DSM 29052</strain>
    </source>
</reference>
<evidence type="ECO:0000313" key="9">
    <source>
        <dbReference type="Proteomes" id="UP000198417"/>
    </source>
</evidence>
<dbReference type="PRINTS" id="PR00260">
    <property type="entry name" value="CHEMTRNSDUCR"/>
</dbReference>
<accession>A0A238ZRJ9</accession>
<dbReference type="Gene3D" id="1.10.287.950">
    <property type="entry name" value="Methyl-accepting chemotaxis protein"/>
    <property type="match status" value="1"/>
</dbReference>
<keyword evidence="9" id="KW-1185">Reference proteome</keyword>
<dbReference type="AlphaFoldDB" id="A0A238ZRJ9"/>
<evidence type="ECO:0000256" key="1">
    <source>
        <dbReference type="ARBA" id="ARBA00004370"/>
    </source>
</evidence>
<dbReference type="RefSeq" id="WP_089273979.1">
    <property type="nucleotide sequence ID" value="NZ_FZNN01000038.1"/>
</dbReference>
<comment type="subcellular location">
    <subcellularLocation>
        <location evidence="1">Membrane</location>
    </subcellularLocation>
</comment>
<sequence length="800" mass="86008">MGAITEIKARKLSFANFSTKTKVLIAVAVPLLLTVGIGFVAKTSFSKMSETSGWVAHALTVLEEADSIVSSAVDMETGMRGYLLAGDEQFLAPYKSGGEKAYSALEQLRETVSDNPPQVQRLTEAENVLKQWQSEVAEQQIQLRREIGNSKTMVDLSRQVQKAEGKTYFDAFRKLTTEFIQAEQALLAERSLEFTDLIELGETSADSIRSVVTMVNHTHEVIAEAQRILSAAVDMETGMRGFLLAGDPTFLAPYERGQESFATRVKGLSETVSDNPAQVARLTEIEKVISDWRTSVVEPMLDLRRSIGNSATMDDMARLVGEAHGKLFFDQFRDTMAEFMSIEDALKKQREQSNIETSANTETMILGAVGAAILLGSIFALLIGSSIGSAIKTVTQAMSRVAEGDTSVEIKGQSRGDEVGAMARSLDVFRKALVREKELEEAQKVRDAQQAEVVRELSGRLSDLAKGDLTVQIQCSFPEDYEQLRRDFNSTVSTLSATVTEVIEISKNIRNGATEISQSSDDLSNRTESQAATLEETAAAIDELTASVKSSADGARSVENIMGEARTEAENSGEVVQSAVAAMTEIEVSSSHIAQIISVIDDIAFQTNLLALNAGVEAARAGEAGRGFAVVASEVRGLAQRSAEAATEIKALITDSRSQVTRGVDLVGKAGEALTGIVERVNHISKLVTDIALGAVEQSTALGEINTGVVQLDKVTQQNAGMVEEATAASHMLKSDATNLAERVAHFKITGGAKITPMQQFHASKPTADGDDDWDLGGIVAEPIAANANGNAALDKWHDF</sequence>
<protein>
    <submittedName>
        <fullName evidence="8">Methyl-accepting chemotaxis protein</fullName>
    </submittedName>
</protein>
<evidence type="ECO:0000313" key="8">
    <source>
        <dbReference type="EMBL" id="SNR85819.1"/>
    </source>
</evidence>
<evidence type="ECO:0000256" key="3">
    <source>
        <dbReference type="ARBA" id="ARBA00029447"/>
    </source>
</evidence>
<evidence type="ECO:0000256" key="4">
    <source>
        <dbReference type="PROSITE-ProRule" id="PRU00284"/>
    </source>
</evidence>
<keyword evidence="4" id="KW-0807">Transducer</keyword>
<dbReference type="Pfam" id="PF05227">
    <property type="entry name" value="CHASE3"/>
    <property type="match status" value="2"/>
</dbReference>
<organism evidence="8 9">
    <name type="scientific">Puniceibacterium sediminis</name>
    <dbReference type="NCBI Taxonomy" id="1608407"/>
    <lineage>
        <taxon>Bacteria</taxon>
        <taxon>Pseudomonadati</taxon>
        <taxon>Pseudomonadota</taxon>
        <taxon>Alphaproteobacteria</taxon>
        <taxon>Rhodobacterales</taxon>
        <taxon>Paracoccaceae</taxon>
        <taxon>Puniceibacterium</taxon>
    </lineage>
</organism>
<dbReference type="SMART" id="SM00304">
    <property type="entry name" value="HAMP"/>
    <property type="match status" value="2"/>
</dbReference>
<dbReference type="CDD" id="cd06225">
    <property type="entry name" value="HAMP"/>
    <property type="match status" value="1"/>
</dbReference>
<dbReference type="SUPFAM" id="SSF158472">
    <property type="entry name" value="HAMP domain-like"/>
    <property type="match status" value="1"/>
</dbReference>
<dbReference type="InterPro" id="IPR004090">
    <property type="entry name" value="Chemotax_Me-accpt_rcpt"/>
</dbReference>
<dbReference type="InterPro" id="IPR003660">
    <property type="entry name" value="HAMP_dom"/>
</dbReference>
<feature type="domain" description="HAMP" evidence="7">
    <location>
        <begin position="385"/>
        <end position="438"/>
    </location>
</feature>
<dbReference type="PROSITE" id="PS50111">
    <property type="entry name" value="CHEMOTAXIS_TRANSDUC_2"/>
    <property type="match status" value="1"/>
</dbReference>
<dbReference type="GO" id="GO:0007165">
    <property type="term" value="P:signal transduction"/>
    <property type="evidence" value="ECO:0007669"/>
    <property type="project" value="UniProtKB-KW"/>
</dbReference>
<dbReference type="GO" id="GO:0004888">
    <property type="term" value="F:transmembrane signaling receptor activity"/>
    <property type="evidence" value="ECO:0007669"/>
    <property type="project" value="InterPro"/>
</dbReference>
<dbReference type="CDD" id="cd11386">
    <property type="entry name" value="MCP_signal"/>
    <property type="match status" value="1"/>
</dbReference>
<dbReference type="PANTHER" id="PTHR43531">
    <property type="entry name" value="PROTEIN ICFG"/>
    <property type="match status" value="1"/>
</dbReference>
<dbReference type="Pfam" id="PF00672">
    <property type="entry name" value="HAMP"/>
    <property type="match status" value="1"/>
</dbReference>
<dbReference type="InterPro" id="IPR051310">
    <property type="entry name" value="MCP_chemotaxis"/>
</dbReference>
<keyword evidence="2" id="KW-0145">Chemotaxis</keyword>
<dbReference type="Proteomes" id="UP000198417">
    <property type="component" value="Unassembled WGS sequence"/>
</dbReference>
<dbReference type="InterPro" id="IPR004089">
    <property type="entry name" value="MCPsignal_dom"/>
</dbReference>
<keyword evidence="5" id="KW-0812">Transmembrane</keyword>
<dbReference type="CDD" id="cd19410">
    <property type="entry name" value="HK9-like_sensor"/>
    <property type="match status" value="2"/>
</dbReference>
<keyword evidence="5" id="KW-0472">Membrane</keyword>
<evidence type="ECO:0000256" key="2">
    <source>
        <dbReference type="ARBA" id="ARBA00022500"/>
    </source>
</evidence>